<evidence type="ECO:0000313" key="4">
    <source>
        <dbReference type="EMBL" id="NMF03043.1"/>
    </source>
</evidence>
<dbReference type="GO" id="GO:0043023">
    <property type="term" value="F:ribosomal large subunit binding"/>
    <property type="evidence" value="ECO:0007669"/>
    <property type="project" value="TreeGrafter"/>
</dbReference>
<dbReference type="NCBIfam" id="TIGR00090">
    <property type="entry name" value="rsfS_iojap_ybeB"/>
    <property type="match status" value="1"/>
</dbReference>
<protein>
    <recommendedName>
        <fullName evidence="2">Ribosomal silencing factor RsfS</fullName>
    </recommendedName>
</protein>
<gene>
    <name evidence="2 4" type="primary">rsfS</name>
    <name evidence="3" type="ORF">BBOU_1704</name>
    <name evidence="4" type="ORF">HF843_07695</name>
</gene>
<comment type="caution">
    <text evidence="3">The sequence shown here is derived from an EMBL/GenBank/DDBJ whole genome shotgun (WGS) entry which is preliminary data.</text>
</comment>
<organism evidence="3 5">
    <name type="scientific">Bifidobacterium boum</name>
    <dbReference type="NCBI Taxonomy" id="78343"/>
    <lineage>
        <taxon>Bacteria</taxon>
        <taxon>Bacillati</taxon>
        <taxon>Actinomycetota</taxon>
        <taxon>Actinomycetes</taxon>
        <taxon>Bifidobacteriales</taxon>
        <taxon>Bifidobacteriaceae</taxon>
        <taxon>Bifidobacterium</taxon>
    </lineage>
</organism>
<proteinExistence type="inferred from homology"/>
<name>A0A086ZFD7_9BIFI</name>
<dbReference type="OrthoDB" id="9793681at2"/>
<dbReference type="Proteomes" id="UP000583419">
    <property type="component" value="Unassembled WGS sequence"/>
</dbReference>
<evidence type="ECO:0000313" key="6">
    <source>
        <dbReference type="Proteomes" id="UP000583419"/>
    </source>
</evidence>
<dbReference type="Proteomes" id="UP000029093">
    <property type="component" value="Unassembled WGS sequence"/>
</dbReference>
<accession>A0A086ZFD7</accession>
<dbReference type="GeneID" id="303204801"/>
<dbReference type="HAMAP" id="MF_01477">
    <property type="entry name" value="Iojap_RsfS"/>
    <property type="match status" value="1"/>
</dbReference>
<dbReference type="GO" id="GO:0005737">
    <property type="term" value="C:cytoplasm"/>
    <property type="evidence" value="ECO:0007669"/>
    <property type="project" value="UniProtKB-SubCell"/>
</dbReference>
<keyword evidence="2" id="KW-0810">Translation regulation</keyword>
<comment type="subcellular location">
    <subcellularLocation>
        <location evidence="2">Cytoplasm</location>
    </subcellularLocation>
</comment>
<dbReference type="InterPro" id="IPR004394">
    <property type="entry name" value="Iojap/RsfS/C7orf30"/>
</dbReference>
<dbReference type="PANTHER" id="PTHR21043:SF0">
    <property type="entry name" value="MITOCHONDRIAL ASSEMBLY OF RIBOSOMAL LARGE SUBUNIT PROTEIN 1"/>
    <property type="match status" value="1"/>
</dbReference>
<dbReference type="GO" id="GO:0042256">
    <property type="term" value="P:cytosolic ribosome assembly"/>
    <property type="evidence" value="ECO:0007669"/>
    <property type="project" value="UniProtKB-UniRule"/>
</dbReference>
<dbReference type="EMBL" id="JGYQ01000018">
    <property type="protein sequence ID" value="KFI45237.1"/>
    <property type="molecule type" value="Genomic_DNA"/>
</dbReference>
<comment type="subunit">
    <text evidence="2">Interacts with ribosomal protein uL14 (rplN).</text>
</comment>
<evidence type="ECO:0000256" key="1">
    <source>
        <dbReference type="ARBA" id="ARBA00010574"/>
    </source>
</evidence>
<dbReference type="GO" id="GO:0017148">
    <property type="term" value="P:negative regulation of translation"/>
    <property type="evidence" value="ECO:0007669"/>
    <property type="project" value="UniProtKB-UniRule"/>
</dbReference>
<sequence length="140" mass="15414">MTALQSSIDAVRIAAAAADRMKGTDIVAFDVTGPIAITDVMMIVTASNERQVLAVAEEIEKDLYTKGGHLQPRSREGLQEGRWVLLDFGDFVIHVMHEEERRFYRLESLWKDCPAIDLQLPQAPEAASDDAAADTADADQ</sequence>
<evidence type="ECO:0000313" key="5">
    <source>
        <dbReference type="Proteomes" id="UP000029093"/>
    </source>
</evidence>
<dbReference type="PANTHER" id="PTHR21043">
    <property type="entry name" value="IOJAP SUPERFAMILY ORTHOLOG"/>
    <property type="match status" value="1"/>
</dbReference>
<dbReference type="Gene3D" id="3.30.460.10">
    <property type="entry name" value="Beta Polymerase, domain 2"/>
    <property type="match status" value="1"/>
</dbReference>
<comment type="similarity">
    <text evidence="1 2">Belongs to the Iojap/RsfS family.</text>
</comment>
<dbReference type="RefSeq" id="WP_026503246.1">
    <property type="nucleotide sequence ID" value="NZ_JABAGJ010000011.1"/>
</dbReference>
<comment type="function">
    <text evidence="2">Functions as a ribosomal silencing factor. Interacts with ribosomal protein uL14 (rplN), blocking formation of intersubunit bridge B8. Prevents association of the 30S and 50S ribosomal subunits and the formation of functional ribosomes, thus repressing translation.</text>
</comment>
<dbReference type="SUPFAM" id="SSF81301">
    <property type="entry name" value="Nucleotidyltransferase"/>
    <property type="match status" value="1"/>
</dbReference>
<keyword evidence="5" id="KW-1185">Reference proteome</keyword>
<dbReference type="Pfam" id="PF02410">
    <property type="entry name" value="RsfS"/>
    <property type="match status" value="1"/>
</dbReference>
<dbReference type="EMBL" id="JABAGJ010000011">
    <property type="protein sequence ID" value="NMF03043.1"/>
    <property type="molecule type" value="Genomic_DNA"/>
</dbReference>
<dbReference type="GO" id="GO:0090071">
    <property type="term" value="P:negative regulation of ribosome biogenesis"/>
    <property type="evidence" value="ECO:0007669"/>
    <property type="project" value="UniProtKB-UniRule"/>
</dbReference>
<evidence type="ECO:0000313" key="3">
    <source>
        <dbReference type="EMBL" id="KFI45237.1"/>
    </source>
</evidence>
<keyword evidence="2" id="KW-0963">Cytoplasm</keyword>
<reference evidence="4 6" key="2">
    <citation type="submission" date="2020-04" db="EMBL/GenBank/DDBJ databases">
        <authorList>
            <person name="Hitch T.C.A."/>
            <person name="Wylensek D."/>
            <person name="Clavel T."/>
        </authorList>
    </citation>
    <scope>NUCLEOTIDE SEQUENCE [LARGE SCALE GENOMIC DNA]</scope>
    <source>
        <strain evidence="4 6">WCA-130-P53-4B</strain>
    </source>
</reference>
<evidence type="ECO:0000256" key="2">
    <source>
        <dbReference type="HAMAP-Rule" id="MF_01477"/>
    </source>
</evidence>
<dbReference type="AlphaFoldDB" id="A0A086ZFD7"/>
<reference evidence="3 5" key="1">
    <citation type="submission" date="2014-03" db="EMBL/GenBank/DDBJ databases">
        <title>Genomics of Bifidobacteria.</title>
        <authorList>
            <person name="Ventura M."/>
            <person name="Milani C."/>
            <person name="Lugli G.A."/>
        </authorList>
    </citation>
    <scope>NUCLEOTIDE SEQUENCE [LARGE SCALE GENOMIC DNA]</scope>
    <source>
        <strain evidence="3 5">LMG 10736</strain>
    </source>
</reference>
<keyword evidence="2" id="KW-0678">Repressor</keyword>
<dbReference type="InterPro" id="IPR043519">
    <property type="entry name" value="NT_sf"/>
</dbReference>